<dbReference type="InterPro" id="IPR046483">
    <property type="entry name" value="DUF6576"/>
</dbReference>
<evidence type="ECO:0000256" key="6">
    <source>
        <dbReference type="ARBA" id="ARBA00023136"/>
    </source>
</evidence>
<evidence type="ECO:0000256" key="7">
    <source>
        <dbReference type="SAM" id="MobiDB-lite"/>
    </source>
</evidence>
<evidence type="ECO:0000256" key="2">
    <source>
        <dbReference type="ARBA" id="ARBA00009045"/>
    </source>
</evidence>
<evidence type="ECO:0000256" key="5">
    <source>
        <dbReference type="ARBA" id="ARBA00022989"/>
    </source>
</evidence>
<gene>
    <name evidence="11" type="ORF">EHV08_06825</name>
</gene>
<evidence type="ECO:0000259" key="10">
    <source>
        <dbReference type="Pfam" id="PF20216"/>
    </source>
</evidence>
<feature type="transmembrane region" description="Helical" evidence="8">
    <location>
        <begin position="195"/>
        <end position="212"/>
    </location>
</feature>
<keyword evidence="6 8" id="KW-0472">Membrane</keyword>
<dbReference type="Gene3D" id="1.20.1540.10">
    <property type="entry name" value="Rhomboid-like"/>
    <property type="match status" value="1"/>
</dbReference>
<evidence type="ECO:0000313" key="12">
    <source>
        <dbReference type="Proteomes" id="UP000278983"/>
    </source>
</evidence>
<dbReference type="OrthoDB" id="9807874at2"/>
<dbReference type="GO" id="GO:0004252">
    <property type="term" value="F:serine-type endopeptidase activity"/>
    <property type="evidence" value="ECO:0007669"/>
    <property type="project" value="InterPro"/>
</dbReference>
<sequence>MRAIPTITKNLLIINVLMFLATWVFGLKGIELSDYLGLHFFMAGDFRIYQFITYMFMHGGFQHIFFNMFALWMFGVVVENTWGPKKFLFYYIVCGIGAGLVQELVQYSNYVIEGMASFQTVNTGDAVLPMDQYLNLWNTVGASGAVYGILLAFGMLYPEQRIFIFPLPVPIKAKWFVMIYVAIELFSALGTRGDGIAHFAHLGGMLFGWLIIKYWKLHPGSDYYGGRGEQFFDNMKRKWEMRKGKDAQKDNNPDRKHDTRKKENDEEIDRILDKIKRSGYDSLTAEEKRRLFDNGNR</sequence>
<feature type="domain" description="Peptidase S54 rhomboid" evidence="9">
    <location>
        <begin position="47"/>
        <end position="212"/>
    </location>
</feature>
<keyword evidence="11" id="KW-0645">Protease</keyword>
<dbReference type="Pfam" id="PF01694">
    <property type="entry name" value="Rhomboid"/>
    <property type="match status" value="1"/>
</dbReference>
<feature type="domain" description="DUF6576" evidence="10">
    <location>
        <begin position="254"/>
        <end position="291"/>
    </location>
</feature>
<feature type="transmembrane region" description="Helical" evidence="8">
    <location>
        <begin position="169"/>
        <end position="189"/>
    </location>
</feature>
<keyword evidence="3 8" id="KW-0812">Transmembrane</keyword>
<dbReference type="PANTHER" id="PTHR43731">
    <property type="entry name" value="RHOMBOID PROTEASE"/>
    <property type="match status" value="1"/>
</dbReference>
<dbReference type="Pfam" id="PF20216">
    <property type="entry name" value="DUF6576"/>
    <property type="match status" value="1"/>
</dbReference>
<keyword evidence="5 8" id="KW-1133">Transmembrane helix</keyword>
<accession>A0A432LL00</accession>
<evidence type="ECO:0000256" key="4">
    <source>
        <dbReference type="ARBA" id="ARBA00022801"/>
    </source>
</evidence>
<dbReference type="PANTHER" id="PTHR43731:SF14">
    <property type="entry name" value="PRESENILIN-ASSOCIATED RHOMBOID-LIKE PROTEIN, MITOCHONDRIAL"/>
    <property type="match status" value="1"/>
</dbReference>
<proteinExistence type="inferred from homology"/>
<feature type="region of interest" description="Disordered" evidence="7">
    <location>
        <begin position="242"/>
        <end position="265"/>
    </location>
</feature>
<feature type="transmembrane region" description="Helical" evidence="8">
    <location>
        <begin position="51"/>
        <end position="75"/>
    </location>
</feature>
<protein>
    <submittedName>
        <fullName evidence="11">Rhomboid family intramembrane serine protease</fullName>
    </submittedName>
</protein>
<evidence type="ECO:0000313" key="11">
    <source>
        <dbReference type="EMBL" id="RUL59498.1"/>
    </source>
</evidence>
<feature type="transmembrane region" description="Helical" evidence="8">
    <location>
        <begin position="87"/>
        <end position="105"/>
    </location>
</feature>
<dbReference type="RefSeq" id="WP_126678657.1">
    <property type="nucleotide sequence ID" value="NZ_RYYU01000001.1"/>
</dbReference>
<keyword evidence="4" id="KW-0378">Hydrolase</keyword>
<organism evidence="11 12">
    <name type="scientific">Prevotella koreensis</name>
    <dbReference type="NCBI Taxonomy" id="2490854"/>
    <lineage>
        <taxon>Bacteria</taxon>
        <taxon>Pseudomonadati</taxon>
        <taxon>Bacteroidota</taxon>
        <taxon>Bacteroidia</taxon>
        <taxon>Bacteroidales</taxon>
        <taxon>Prevotellaceae</taxon>
        <taxon>Prevotella</taxon>
    </lineage>
</organism>
<evidence type="ECO:0000256" key="8">
    <source>
        <dbReference type="SAM" id="Phobius"/>
    </source>
</evidence>
<feature type="transmembrane region" description="Helical" evidence="8">
    <location>
        <begin position="136"/>
        <end position="157"/>
    </location>
</feature>
<feature type="transmembrane region" description="Helical" evidence="8">
    <location>
        <begin position="12"/>
        <end position="31"/>
    </location>
</feature>
<reference evidence="11 12" key="1">
    <citation type="submission" date="2018-12" db="EMBL/GenBank/DDBJ databases">
        <title>Genome sequencing of Prevotella sp. KCOM 3155 (= JS262).</title>
        <authorList>
            <person name="Kook J.-K."/>
            <person name="Park S.-N."/>
            <person name="Lim Y.K."/>
        </authorList>
    </citation>
    <scope>NUCLEOTIDE SEQUENCE [LARGE SCALE GENOMIC DNA]</scope>
    <source>
        <strain evidence="11 12">KCOM 3155</strain>
    </source>
</reference>
<keyword evidence="12" id="KW-1185">Reference proteome</keyword>
<dbReference type="GO" id="GO:0006508">
    <property type="term" value="P:proteolysis"/>
    <property type="evidence" value="ECO:0007669"/>
    <property type="project" value="UniProtKB-KW"/>
</dbReference>
<dbReference type="InterPro" id="IPR035952">
    <property type="entry name" value="Rhomboid-like_sf"/>
</dbReference>
<dbReference type="InterPro" id="IPR022764">
    <property type="entry name" value="Peptidase_S54_rhomboid_dom"/>
</dbReference>
<dbReference type="SUPFAM" id="SSF144091">
    <property type="entry name" value="Rhomboid-like"/>
    <property type="match status" value="1"/>
</dbReference>
<comment type="similarity">
    <text evidence="2">Belongs to the peptidase S54 family.</text>
</comment>
<evidence type="ECO:0000256" key="1">
    <source>
        <dbReference type="ARBA" id="ARBA00004141"/>
    </source>
</evidence>
<comment type="subcellular location">
    <subcellularLocation>
        <location evidence="1">Membrane</location>
        <topology evidence="1">Multi-pass membrane protein</topology>
    </subcellularLocation>
</comment>
<evidence type="ECO:0000259" key="9">
    <source>
        <dbReference type="Pfam" id="PF01694"/>
    </source>
</evidence>
<dbReference type="Proteomes" id="UP000278983">
    <property type="component" value="Unassembled WGS sequence"/>
</dbReference>
<dbReference type="AlphaFoldDB" id="A0A432LL00"/>
<dbReference type="EMBL" id="RYYU01000001">
    <property type="protein sequence ID" value="RUL59498.1"/>
    <property type="molecule type" value="Genomic_DNA"/>
</dbReference>
<evidence type="ECO:0000256" key="3">
    <source>
        <dbReference type="ARBA" id="ARBA00022692"/>
    </source>
</evidence>
<dbReference type="GO" id="GO:0016020">
    <property type="term" value="C:membrane"/>
    <property type="evidence" value="ECO:0007669"/>
    <property type="project" value="UniProtKB-SubCell"/>
</dbReference>
<dbReference type="InterPro" id="IPR050925">
    <property type="entry name" value="Rhomboid_protease_S54"/>
</dbReference>
<comment type="caution">
    <text evidence="11">The sequence shown here is derived from an EMBL/GenBank/DDBJ whole genome shotgun (WGS) entry which is preliminary data.</text>
</comment>
<name>A0A432LL00_9BACT</name>